<evidence type="ECO:0000256" key="2">
    <source>
        <dbReference type="ARBA" id="ARBA00007365"/>
    </source>
</evidence>
<protein>
    <recommendedName>
        <fullName evidence="3">peptidylprolyl isomerase</fullName>
        <ecNumber evidence="3">5.2.1.8</ecNumber>
    </recommendedName>
</protein>
<dbReference type="PANTHER" id="PTHR45625">
    <property type="entry name" value="PEPTIDYL-PROLYL CIS-TRANS ISOMERASE-RELATED"/>
    <property type="match status" value="1"/>
</dbReference>
<evidence type="ECO:0000256" key="5">
    <source>
        <dbReference type="ARBA" id="ARBA00023235"/>
    </source>
</evidence>
<dbReference type="PROSITE" id="PS00170">
    <property type="entry name" value="CSA_PPIASE_1"/>
    <property type="match status" value="1"/>
</dbReference>
<evidence type="ECO:0000256" key="1">
    <source>
        <dbReference type="ARBA" id="ARBA00002388"/>
    </source>
</evidence>
<keyword evidence="5 7" id="KW-0413">Isomerase</keyword>
<evidence type="ECO:0000313" key="8">
    <source>
        <dbReference type="Proteomes" id="UP000249873"/>
    </source>
</evidence>
<keyword evidence="4" id="KW-0697">Rotamase</keyword>
<dbReference type="KEGG" id="als:DJ013_09150"/>
<evidence type="ECO:0000259" key="6">
    <source>
        <dbReference type="PROSITE" id="PS50072"/>
    </source>
</evidence>
<dbReference type="InterPro" id="IPR002130">
    <property type="entry name" value="Cyclophilin-type_PPIase_dom"/>
</dbReference>
<keyword evidence="8" id="KW-1185">Reference proteome</keyword>
<dbReference type="EMBL" id="CP029480">
    <property type="protein sequence ID" value="AWV98327.1"/>
    <property type="molecule type" value="Genomic_DNA"/>
</dbReference>
<proteinExistence type="inferred from homology"/>
<dbReference type="SUPFAM" id="SSF50891">
    <property type="entry name" value="Cyclophilin-like"/>
    <property type="match status" value="1"/>
</dbReference>
<dbReference type="EC" id="5.2.1.8" evidence="3"/>
<dbReference type="CDD" id="cd00317">
    <property type="entry name" value="cyclophilin"/>
    <property type="match status" value="1"/>
</dbReference>
<gene>
    <name evidence="7" type="ORF">DJ013_09150</name>
</gene>
<dbReference type="GO" id="GO:0003755">
    <property type="term" value="F:peptidyl-prolyl cis-trans isomerase activity"/>
    <property type="evidence" value="ECO:0007669"/>
    <property type="project" value="UniProtKB-KW"/>
</dbReference>
<accession>A0A2Z4GAU4</accession>
<dbReference type="AlphaFoldDB" id="A0A2Z4GAU4"/>
<evidence type="ECO:0000256" key="3">
    <source>
        <dbReference type="ARBA" id="ARBA00013194"/>
    </source>
</evidence>
<name>A0A2Z4GAU4_9BACT</name>
<dbReference type="PROSITE" id="PS50072">
    <property type="entry name" value="CSA_PPIASE_2"/>
    <property type="match status" value="1"/>
</dbReference>
<dbReference type="RefSeq" id="WP_111371502.1">
    <property type="nucleotide sequence ID" value="NZ_CP029480.1"/>
</dbReference>
<dbReference type="InterPro" id="IPR024936">
    <property type="entry name" value="Cyclophilin-type_PPIase"/>
</dbReference>
<sequence>MKKALVIILIGLISLNSFGQKVSKKDYLVTMETSKGTMHLILFDETPLHKSNFLKLAKEEAYDGTIFHRVIKEFMIQGGNLATKTDAQGTRSVSVNHEEDRIPYEFVPEHVHIKGALAAARTNNPKKESSFSQFYIVTGKKYSAKQMQGMKAKSELDYTDEQVKAYQELGGTPFLDNNYTVFGQVIDGIETTDKIEKVETSRGDKPTEDITMKVSVKKMRKKKITKMYGYQY</sequence>
<feature type="domain" description="PPIase cyclophilin-type" evidence="6">
    <location>
        <begin position="28"/>
        <end position="212"/>
    </location>
</feature>
<comment type="function">
    <text evidence="1">PPIases accelerate the folding of proteins. It catalyzes the cis-trans isomerization of proline imidic peptide bonds in oligopeptides.</text>
</comment>
<dbReference type="Proteomes" id="UP000249873">
    <property type="component" value="Chromosome"/>
</dbReference>
<comment type="similarity">
    <text evidence="2">Belongs to the cyclophilin-type PPIase family.</text>
</comment>
<dbReference type="Gene3D" id="2.40.100.10">
    <property type="entry name" value="Cyclophilin-like"/>
    <property type="match status" value="1"/>
</dbReference>
<dbReference type="PIRSF" id="PIRSF001467">
    <property type="entry name" value="Peptidylpro_ismrse"/>
    <property type="match status" value="1"/>
</dbReference>
<evidence type="ECO:0000313" key="7">
    <source>
        <dbReference type="EMBL" id="AWV98327.1"/>
    </source>
</evidence>
<dbReference type="Pfam" id="PF00160">
    <property type="entry name" value="Pro_isomerase"/>
    <property type="match status" value="1"/>
</dbReference>
<dbReference type="GO" id="GO:0006457">
    <property type="term" value="P:protein folding"/>
    <property type="evidence" value="ECO:0007669"/>
    <property type="project" value="InterPro"/>
</dbReference>
<dbReference type="InterPro" id="IPR020892">
    <property type="entry name" value="Cyclophilin-type_PPIase_CS"/>
</dbReference>
<organism evidence="7 8">
    <name type="scientific">Arcticibacterium luteifluviistationis</name>
    <dbReference type="NCBI Taxonomy" id="1784714"/>
    <lineage>
        <taxon>Bacteria</taxon>
        <taxon>Pseudomonadati</taxon>
        <taxon>Bacteroidota</taxon>
        <taxon>Cytophagia</taxon>
        <taxon>Cytophagales</taxon>
        <taxon>Leadbetterellaceae</taxon>
        <taxon>Arcticibacterium</taxon>
    </lineage>
</organism>
<dbReference type="InterPro" id="IPR029000">
    <property type="entry name" value="Cyclophilin-like_dom_sf"/>
</dbReference>
<evidence type="ECO:0000256" key="4">
    <source>
        <dbReference type="ARBA" id="ARBA00023110"/>
    </source>
</evidence>
<dbReference type="OrthoDB" id="9807797at2"/>
<dbReference type="InterPro" id="IPR044666">
    <property type="entry name" value="Cyclophilin_A-like"/>
</dbReference>
<reference evidence="7 8" key="1">
    <citation type="submission" date="2018-05" db="EMBL/GenBank/DDBJ databases">
        <title>Complete genome sequence of Arcticibacterium luteifluviistationis SM1504T, a cytophagaceae bacterium isolated from Arctic surface seawater.</title>
        <authorList>
            <person name="Li Y."/>
            <person name="Qin Q.-L."/>
        </authorList>
    </citation>
    <scope>NUCLEOTIDE SEQUENCE [LARGE SCALE GENOMIC DNA]</scope>
    <source>
        <strain evidence="7 8">SM1504</strain>
    </source>
</reference>
<dbReference type="PANTHER" id="PTHR45625:SF4">
    <property type="entry name" value="PEPTIDYLPROLYL ISOMERASE DOMAIN AND WD REPEAT-CONTAINING PROTEIN 1"/>
    <property type="match status" value="1"/>
</dbReference>